<dbReference type="AlphaFoldDB" id="G1XMC8"/>
<dbReference type="RefSeq" id="XP_011125640.1">
    <property type="nucleotide sequence ID" value="XM_011127338.1"/>
</dbReference>
<dbReference type="Proteomes" id="UP000008784">
    <property type="component" value="Unassembled WGS sequence"/>
</dbReference>
<dbReference type="OrthoDB" id="1577640at2759"/>
<comment type="caution">
    <text evidence="1">The sequence shown here is derived from an EMBL/GenBank/DDBJ whole genome shotgun (WGS) entry which is preliminary data.</text>
</comment>
<dbReference type="GO" id="GO:0003824">
    <property type="term" value="F:catalytic activity"/>
    <property type="evidence" value="ECO:0007669"/>
    <property type="project" value="InterPro"/>
</dbReference>
<dbReference type="GeneID" id="22896636"/>
<dbReference type="EMBL" id="ADOT01000227">
    <property type="protein sequence ID" value="EGX45781.1"/>
    <property type="molecule type" value="Genomic_DNA"/>
</dbReference>
<protein>
    <submittedName>
        <fullName evidence="1">Uncharacterized protein</fullName>
    </submittedName>
</protein>
<gene>
    <name evidence="1" type="ORF">AOL_s00140g97</name>
</gene>
<dbReference type="PANTHER" id="PTHR46082">
    <property type="entry name" value="ATP/GTP-BINDING PROTEIN-RELATED"/>
    <property type="match status" value="1"/>
</dbReference>
<dbReference type="GO" id="GO:0009116">
    <property type="term" value="P:nucleoside metabolic process"/>
    <property type="evidence" value="ECO:0007669"/>
    <property type="project" value="InterPro"/>
</dbReference>
<keyword evidence="2" id="KW-1185">Reference proteome</keyword>
<dbReference type="OMA" id="CERICDR"/>
<evidence type="ECO:0000313" key="2">
    <source>
        <dbReference type="Proteomes" id="UP000008784"/>
    </source>
</evidence>
<dbReference type="HOGENOM" id="CLU_000288_34_13_1"/>
<sequence>MTRLSVNDYKVGWLTALYVEFSAATAMLDSQHETPKDYKSKTETPNHYTFGEINGINVVITTLPDGVYGNISATRVATDFSNDFPNLGLRFLVGIAGGAPKERNDIRLGDVVVSRPSENSPGVIKHDFGKSLDSGFKLTGVLSKPPETILRALPLVRRWPEKTLSAAIFQILANAFEKDNQEMLRPPVDEDVLFHYEYQHRGEESSPCSASCSPDFRVNREPRSSWLDIKKKVGVPLDYLQWGRDDDDIYISTPPPRIHYGTIASGDNLLRNGIARDKIQGQTGALCFEMEAAGVMDVWPCLVVRGICDYSDSHKNKAWQGYAAGTAAAFTKFLLMSIPHPREKRPPPKSLGAVRAGILDPDVERNAEDVALALRIGGENHVHSTSAYAQTHTSRARERELLPLTNSVTTADGTKIRQYGDAMIQGRAIINGAQTYETEEFMDFSSKEGKIFNGSQKFKSKGPMRF</sequence>
<dbReference type="InterPro" id="IPR035994">
    <property type="entry name" value="Nucleoside_phosphorylase_sf"/>
</dbReference>
<name>G1XMC8_ARTOA</name>
<evidence type="ECO:0000313" key="1">
    <source>
        <dbReference type="EMBL" id="EGX45781.1"/>
    </source>
</evidence>
<organism evidence="1 2">
    <name type="scientific">Arthrobotrys oligospora (strain ATCC 24927 / CBS 115.81 / DSM 1491)</name>
    <name type="common">Nematode-trapping fungus</name>
    <name type="synonym">Didymozoophaga oligospora</name>
    <dbReference type="NCBI Taxonomy" id="756982"/>
    <lineage>
        <taxon>Eukaryota</taxon>
        <taxon>Fungi</taxon>
        <taxon>Dikarya</taxon>
        <taxon>Ascomycota</taxon>
        <taxon>Pezizomycotina</taxon>
        <taxon>Orbiliomycetes</taxon>
        <taxon>Orbiliales</taxon>
        <taxon>Orbiliaceae</taxon>
        <taxon>Orbilia</taxon>
        <taxon>Orbilia oligospora</taxon>
    </lineage>
</organism>
<dbReference type="SUPFAM" id="SSF53167">
    <property type="entry name" value="Purine and uridine phosphorylases"/>
    <property type="match status" value="1"/>
</dbReference>
<proteinExistence type="predicted"/>
<dbReference type="InterPro" id="IPR053137">
    <property type="entry name" value="NLR-like"/>
</dbReference>
<dbReference type="InParanoid" id="G1XMC8"/>
<reference evidence="1 2" key="1">
    <citation type="journal article" date="2011" name="PLoS Pathog.">
        <title>Genomic and proteomic analyses of the fungus Arthrobotrys oligospora provide insights into nematode-trap formation.</title>
        <authorList>
            <person name="Yang J."/>
            <person name="Wang L."/>
            <person name="Ji X."/>
            <person name="Feng Y."/>
            <person name="Li X."/>
            <person name="Zou C."/>
            <person name="Xu J."/>
            <person name="Ren Y."/>
            <person name="Mi Q."/>
            <person name="Wu J."/>
            <person name="Liu S."/>
            <person name="Liu Y."/>
            <person name="Huang X."/>
            <person name="Wang H."/>
            <person name="Niu X."/>
            <person name="Li J."/>
            <person name="Liang L."/>
            <person name="Luo Y."/>
            <person name="Ji K."/>
            <person name="Zhou W."/>
            <person name="Yu Z."/>
            <person name="Li G."/>
            <person name="Liu Y."/>
            <person name="Li L."/>
            <person name="Qiao M."/>
            <person name="Feng L."/>
            <person name="Zhang K.-Q."/>
        </authorList>
    </citation>
    <scope>NUCLEOTIDE SEQUENCE [LARGE SCALE GENOMIC DNA]</scope>
    <source>
        <strain evidence="2">ATCC 24927 / CBS 115.81 / DSM 1491</strain>
    </source>
</reference>
<dbReference type="Gene3D" id="3.40.50.1580">
    <property type="entry name" value="Nucleoside phosphorylase domain"/>
    <property type="match status" value="1"/>
</dbReference>
<dbReference type="PANTHER" id="PTHR46082:SF11">
    <property type="entry name" value="AAA+ ATPASE DOMAIN-CONTAINING PROTEIN-RELATED"/>
    <property type="match status" value="1"/>
</dbReference>
<accession>G1XMC8</accession>